<evidence type="ECO:0000313" key="2">
    <source>
        <dbReference type="EMBL" id="CAB4662576.1"/>
    </source>
</evidence>
<dbReference type="SUPFAM" id="SSF55961">
    <property type="entry name" value="Bet v1-like"/>
    <property type="match status" value="1"/>
</dbReference>
<dbReference type="CDD" id="cd07812">
    <property type="entry name" value="SRPBCC"/>
    <property type="match status" value="1"/>
</dbReference>
<name>A0A6J6HGD3_9ZZZZ</name>
<dbReference type="AlphaFoldDB" id="A0A6J6HGD3"/>
<dbReference type="EMBL" id="CAEZWU010000036">
    <property type="protein sequence ID" value="CAB4662576.1"/>
    <property type="molecule type" value="Genomic_DNA"/>
</dbReference>
<dbReference type="InterPro" id="IPR023393">
    <property type="entry name" value="START-like_dom_sf"/>
</dbReference>
<organism evidence="1">
    <name type="scientific">freshwater metagenome</name>
    <dbReference type="NCBI Taxonomy" id="449393"/>
    <lineage>
        <taxon>unclassified sequences</taxon>
        <taxon>metagenomes</taxon>
        <taxon>ecological metagenomes</taxon>
    </lineage>
</organism>
<dbReference type="Pfam" id="PF10604">
    <property type="entry name" value="Polyketide_cyc2"/>
    <property type="match status" value="1"/>
</dbReference>
<dbReference type="Gene3D" id="3.30.530.20">
    <property type="match status" value="1"/>
</dbReference>
<gene>
    <name evidence="1" type="ORF">UFOPK1826_01376</name>
    <name evidence="2" type="ORF">UFOPK2292_00355</name>
</gene>
<accession>A0A6J6HGD3</accession>
<reference evidence="1" key="1">
    <citation type="submission" date="2020-05" db="EMBL/GenBank/DDBJ databases">
        <authorList>
            <person name="Chiriac C."/>
            <person name="Salcher M."/>
            <person name="Ghai R."/>
            <person name="Kavagutti S V."/>
        </authorList>
    </citation>
    <scope>NUCLEOTIDE SEQUENCE</scope>
</reference>
<dbReference type="InterPro" id="IPR019587">
    <property type="entry name" value="Polyketide_cyclase/dehydratase"/>
</dbReference>
<proteinExistence type="predicted"/>
<sequence length="162" mass="17975">MITGATKFNYMSYTVSVVREVAASPEKVWALVTDLSRMGEWSPENQGGEWIDGASCAAVGAKFKGDNKNGEKTWQAVVIVEICDAPKKFVFSLKFKDSHLSDWVYEIEPTTDGCRVTHAWVEGPQWAEFAPFGKSISGVDDRASHNLRNMEVTLDNLLKAVK</sequence>
<protein>
    <submittedName>
        <fullName evidence="1">Unannotated protein</fullName>
    </submittedName>
</protein>
<evidence type="ECO:0000313" key="1">
    <source>
        <dbReference type="EMBL" id="CAB4612781.1"/>
    </source>
</evidence>
<dbReference type="EMBL" id="CAEZUN010000218">
    <property type="protein sequence ID" value="CAB4612781.1"/>
    <property type="molecule type" value="Genomic_DNA"/>
</dbReference>